<evidence type="ECO:0000256" key="3">
    <source>
        <dbReference type="ARBA" id="ARBA00022729"/>
    </source>
</evidence>
<keyword evidence="8" id="KW-0961">Cell wall biogenesis/degradation</keyword>
<dbReference type="PANTHER" id="PTHR31884">
    <property type="entry name" value="POLYGALACTURONASE"/>
    <property type="match status" value="1"/>
</dbReference>
<dbReference type="Gene3D" id="2.160.20.10">
    <property type="entry name" value="Single-stranded right-handed beta-helix, Pectin lyase-like"/>
    <property type="match status" value="1"/>
</dbReference>
<feature type="signal peptide" evidence="12">
    <location>
        <begin position="1"/>
        <end position="21"/>
    </location>
</feature>
<keyword evidence="5 11" id="KW-0378">Hydrolase</keyword>
<evidence type="ECO:0000313" key="13">
    <source>
        <dbReference type="EMBL" id="JAG14907.1"/>
    </source>
</evidence>
<reference evidence="13" key="2">
    <citation type="submission" date="2014-07" db="EMBL/GenBank/DDBJ databases">
        <authorList>
            <person name="Hull J."/>
        </authorList>
    </citation>
    <scope>NUCLEOTIDE SEQUENCE</scope>
</reference>
<dbReference type="InterPro" id="IPR050434">
    <property type="entry name" value="Glycosyl_hydrlase_28"/>
</dbReference>
<evidence type="ECO:0000256" key="9">
    <source>
        <dbReference type="ARBA" id="ARBA00034074"/>
    </source>
</evidence>
<feature type="chain" id="PRO_5015033773" description="endo-polygalacturonase" evidence="12">
    <location>
        <begin position="22"/>
        <end position="357"/>
    </location>
</feature>
<sequence>MVGLKISSTVWVFVLGAVASGFDLNNFDQLDAAKRSPDKRIVIRDLFVPAGKTLELTDLQPGTVIEFSGRVTFGYQEWDGFMVRLRGKNIRVEGKPGNLLDVEGHRWWDGKGGNGGRKKPRFMQVTLDDSIVVGLNIKNTPKDCFIVNSSHNLRVDRINIDIKDGDKKGGHNTDGFGVSGSRNVTVSNCQVHNQDDCFATTSGSDTIFENSKCTGGHGISVGSMGAGKVVERLTVRNCRILANSNGIRIKTRRGETGAVRDITFENIELKDIRQYGIVIQGNYYNSGPKGDPTPFPIHNLVVNNVHGTVSRKGTNILIWVDPGSVSNWKWNSNVSGGQKELGCKGVPSGLNIRCGKK</sequence>
<dbReference type="Pfam" id="PF00295">
    <property type="entry name" value="Glyco_hydro_28"/>
    <property type="match status" value="1"/>
</dbReference>
<evidence type="ECO:0000256" key="7">
    <source>
        <dbReference type="ARBA" id="ARBA00023295"/>
    </source>
</evidence>
<keyword evidence="3 12" id="KW-0732">Signal</keyword>
<evidence type="ECO:0000256" key="4">
    <source>
        <dbReference type="ARBA" id="ARBA00022737"/>
    </source>
</evidence>
<comment type="similarity">
    <text evidence="1 11">Belongs to the glycosyl hydrolase 28 family.</text>
</comment>
<reference evidence="13" key="1">
    <citation type="journal article" date="2014" name="PLoS ONE">
        <title>Transcriptome-Based Identification of ABC Transporters in the Western Tarnished Plant Bug Lygus hesperus.</title>
        <authorList>
            <person name="Hull J.J."/>
            <person name="Chaney K."/>
            <person name="Geib S.M."/>
            <person name="Fabrick J.A."/>
            <person name="Brent C.S."/>
            <person name="Walsh D."/>
            <person name="Lavine L.C."/>
        </authorList>
    </citation>
    <scope>NUCLEOTIDE SEQUENCE</scope>
</reference>
<dbReference type="InterPro" id="IPR000743">
    <property type="entry name" value="Glyco_hydro_28"/>
</dbReference>
<feature type="active site" evidence="10">
    <location>
        <position position="217"/>
    </location>
</feature>
<dbReference type="GO" id="GO:0004650">
    <property type="term" value="F:polygalacturonase activity"/>
    <property type="evidence" value="ECO:0007669"/>
    <property type="project" value="UniProtKB-EC"/>
</dbReference>
<evidence type="ECO:0000313" key="14">
    <source>
        <dbReference type="EMBL" id="JAG58783.1"/>
    </source>
</evidence>
<evidence type="ECO:0000256" key="8">
    <source>
        <dbReference type="ARBA" id="ARBA00023316"/>
    </source>
</evidence>
<dbReference type="SUPFAM" id="SSF51126">
    <property type="entry name" value="Pectin lyase-like"/>
    <property type="match status" value="1"/>
</dbReference>
<evidence type="ECO:0000256" key="11">
    <source>
        <dbReference type="RuleBase" id="RU361169"/>
    </source>
</evidence>
<dbReference type="GO" id="GO:0045490">
    <property type="term" value="P:pectin catabolic process"/>
    <property type="evidence" value="ECO:0007669"/>
    <property type="project" value="TreeGrafter"/>
</dbReference>
<dbReference type="InterPro" id="IPR012334">
    <property type="entry name" value="Pectin_lyas_fold"/>
</dbReference>
<name>A0A0A9X2F1_LYGHE</name>
<reference evidence="14" key="3">
    <citation type="submission" date="2014-09" db="EMBL/GenBank/DDBJ databases">
        <authorList>
            <person name="Magalhaes I.L.F."/>
            <person name="Oliveira U."/>
            <person name="Santos F.R."/>
            <person name="Vidigal T.H.D.A."/>
            <person name="Brescovit A.D."/>
            <person name="Santos A.J."/>
        </authorList>
    </citation>
    <scope>NUCLEOTIDE SEQUENCE</scope>
</reference>
<dbReference type="SMART" id="SM00710">
    <property type="entry name" value="PbH1"/>
    <property type="match status" value="4"/>
</dbReference>
<dbReference type="EMBL" id="GBRD01007038">
    <property type="protein sequence ID" value="JAG58783.1"/>
    <property type="molecule type" value="Transcribed_RNA"/>
</dbReference>
<protein>
    <recommendedName>
        <fullName evidence="2">endo-polygalacturonase</fullName>
        <ecNumber evidence="2">3.2.1.15</ecNumber>
    </recommendedName>
</protein>
<comment type="catalytic activity">
    <reaction evidence="9">
        <text>(1,4-alpha-D-galacturonosyl)n+m + H2O = (1,4-alpha-D-galacturonosyl)n + (1,4-alpha-D-galacturonosyl)m.</text>
        <dbReference type="EC" id="3.2.1.15"/>
    </reaction>
</comment>
<dbReference type="GO" id="GO:0005576">
    <property type="term" value="C:extracellular region"/>
    <property type="evidence" value="ECO:0007669"/>
    <property type="project" value="TreeGrafter"/>
</dbReference>
<keyword evidence="6" id="KW-1015">Disulfide bond</keyword>
<evidence type="ECO:0000256" key="5">
    <source>
        <dbReference type="ARBA" id="ARBA00022801"/>
    </source>
</evidence>
<evidence type="ECO:0000256" key="12">
    <source>
        <dbReference type="SAM" id="SignalP"/>
    </source>
</evidence>
<keyword evidence="4" id="KW-0677">Repeat</keyword>
<dbReference type="EMBL" id="GDHC01013207">
    <property type="protein sequence ID" value="JAQ05422.1"/>
    <property type="molecule type" value="Transcribed_RNA"/>
</dbReference>
<gene>
    <name evidence="13" type="primary">PGN1_6</name>
    <name evidence="15" type="synonym">PGN1_0</name>
    <name evidence="13" type="ORF">CM83_44228</name>
    <name evidence="15" type="ORF">g.48482</name>
</gene>
<evidence type="ECO:0000256" key="10">
    <source>
        <dbReference type="PROSITE-ProRule" id="PRU10052"/>
    </source>
</evidence>
<accession>A0A0A9X2F1</accession>
<evidence type="ECO:0000256" key="2">
    <source>
        <dbReference type="ARBA" id="ARBA00012736"/>
    </source>
</evidence>
<reference evidence="15" key="4">
    <citation type="journal article" date="2016" name="Gigascience">
        <title>De novo construction of an expanded transcriptome assembly for the western tarnished plant bug, Lygus hesperus.</title>
        <authorList>
            <person name="Tassone E.E."/>
            <person name="Geib S.M."/>
            <person name="Hall B."/>
            <person name="Fabrick J.A."/>
            <person name="Brent C.S."/>
            <person name="Hull J.J."/>
        </authorList>
    </citation>
    <scope>NUCLEOTIDE SEQUENCE</scope>
</reference>
<proteinExistence type="inferred from homology"/>
<evidence type="ECO:0000313" key="15">
    <source>
        <dbReference type="EMBL" id="JAQ05422.1"/>
    </source>
</evidence>
<dbReference type="InterPro" id="IPR011050">
    <property type="entry name" value="Pectin_lyase_fold/virulence"/>
</dbReference>
<dbReference type="GO" id="GO:0071555">
    <property type="term" value="P:cell wall organization"/>
    <property type="evidence" value="ECO:0007669"/>
    <property type="project" value="UniProtKB-KW"/>
</dbReference>
<dbReference type="EMBL" id="GBHO01028697">
    <property type="protein sequence ID" value="JAG14907.1"/>
    <property type="molecule type" value="Transcribed_RNA"/>
</dbReference>
<dbReference type="PROSITE" id="PS00502">
    <property type="entry name" value="POLYGALACTURONASE"/>
    <property type="match status" value="1"/>
</dbReference>
<evidence type="ECO:0000256" key="6">
    <source>
        <dbReference type="ARBA" id="ARBA00023157"/>
    </source>
</evidence>
<dbReference type="AlphaFoldDB" id="A0A0A9X2F1"/>
<dbReference type="EC" id="3.2.1.15" evidence="2"/>
<organism evidence="13">
    <name type="scientific">Lygus hesperus</name>
    <name type="common">Western plant bug</name>
    <dbReference type="NCBI Taxonomy" id="30085"/>
    <lineage>
        <taxon>Eukaryota</taxon>
        <taxon>Metazoa</taxon>
        <taxon>Ecdysozoa</taxon>
        <taxon>Arthropoda</taxon>
        <taxon>Hexapoda</taxon>
        <taxon>Insecta</taxon>
        <taxon>Pterygota</taxon>
        <taxon>Neoptera</taxon>
        <taxon>Paraneoptera</taxon>
        <taxon>Hemiptera</taxon>
        <taxon>Heteroptera</taxon>
        <taxon>Panheteroptera</taxon>
        <taxon>Cimicomorpha</taxon>
        <taxon>Miridae</taxon>
        <taxon>Mirini</taxon>
        <taxon>Lygus</taxon>
    </lineage>
</organism>
<dbReference type="PANTHER" id="PTHR31884:SF1">
    <property type="entry name" value="POLYGALACTURONASE"/>
    <property type="match status" value="1"/>
</dbReference>
<keyword evidence="7 11" id="KW-0326">Glycosidase</keyword>
<evidence type="ECO:0000256" key="1">
    <source>
        <dbReference type="ARBA" id="ARBA00008834"/>
    </source>
</evidence>
<dbReference type="InterPro" id="IPR006626">
    <property type="entry name" value="PbH1"/>
</dbReference>